<evidence type="ECO:0000313" key="2">
    <source>
        <dbReference type="EMBL" id="MBW0518654.1"/>
    </source>
</evidence>
<sequence length="169" mass="19383">MPINRDSESKDLSKAVYTQLSSSHSPQKTKKQIELEKMMRNHELLRTFSGQRIFYRENPTIRRPEDELNEFLGVHPHESKATRGGYSGLVKDVREWSKLPDFQPLLQASDPQATTSSLYNLTPSTDIQKEKSPEKAGQKKKVTFEPTEPKANNSSKAPISRRLKKLFQL</sequence>
<feature type="compositionally biased region" description="Basic and acidic residues" evidence="1">
    <location>
        <begin position="127"/>
        <end position="137"/>
    </location>
</feature>
<name>A0A9Q3EC69_9BASI</name>
<feature type="compositionally biased region" description="Polar residues" evidence="1">
    <location>
        <begin position="109"/>
        <end position="126"/>
    </location>
</feature>
<dbReference type="EMBL" id="AVOT02026778">
    <property type="protein sequence ID" value="MBW0518654.1"/>
    <property type="molecule type" value="Genomic_DNA"/>
</dbReference>
<organism evidence="2 3">
    <name type="scientific">Austropuccinia psidii MF-1</name>
    <dbReference type="NCBI Taxonomy" id="1389203"/>
    <lineage>
        <taxon>Eukaryota</taxon>
        <taxon>Fungi</taxon>
        <taxon>Dikarya</taxon>
        <taxon>Basidiomycota</taxon>
        <taxon>Pucciniomycotina</taxon>
        <taxon>Pucciniomycetes</taxon>
        <taxon>Pucciniales</taxon>
        <taxon>Sphaerophragmiaceae</taxon>
        <taxon>Austropuccinia</taxon>
    </lineage>
</organism>
<proteinExistence type="predicted"/>
<feature type="compositionally biased region" description="Polar residues" evidence="1">
    <location>
        <begin position="16"/>
        <end position="26"/>
    </location>
</feature>
<dbReference type="Proteomes" id="UP000765509">
    <property type="component" value="Unassembled WGS sequence"/>
</dbReference>
<feature type="region of interest" description="Disordered" evidence="1">
    <location>
        <begin position="1"/>
        <end position="31"/>
    </location>
</feature>
<keyword evidence="3" id="KW-1185">Reference proteome</keyword>
<evidence type="ECO:0000256" key="1">
    <source>
        <dbReference type="SAM" id="MobiDB-lite"/>
    </source>
</evidence>
<evidence type="ECO:0000313" key="3">
    <source>
        <dbReference type="Proteomes" id="UP000765509"/>
    </source>
</evidence>
<dbReference type="AlphaFoldDB" id="A0A9Q3EC69"/>
<protein>
    <submittedName>
        <fullName evidence="2">Uncharacterized protein</fullName>
    </submittedName>
</protein>
<feature type="region of interest" description="Disordered" evidence="1">
    <location>
        <begin position="107"/>
        <end position="169"/>
    </location>
</feature>
<gene>
    <name evidence="2" type="ORF">O181_058369</name>
</gene>
<reference evidence="2" key="1">
    <citation type="submission" date="2021-03" db="EMBL/GenBank/DDBJ databases">
        <title>Draft genome sequence of rust myrtle Austropuccinia psidii MF-1, a brazilian biotype.</title>
        <authorList>
            <person name="Quecine M.C."/>
            <person name="Pachon D.M.R."/>
            <person name="Bonatelli M.L."/>
            <person name="Correr F.H."/>
            <person name="Franceschini L.M."/>
            <person name="Leite T.F."/>
            <person name="Margarido G.R.A."/>
            <person name="Almeida C.A."/>
            <person name="Ferrarezi J.A."/>
            <person name="Labate C.A."/>
        </authorList>
    </citation>
    <scope>NUCLEOTIDE SEQUENCE</scope>
    <source>
        <strain evidence="2">MF-1</strain>
    </source>
</reference>
<accession>A0A9Q3EC69</accession>
<feature type="compositionally biased region" description="Basic residues" evidence="1">
    <location>
        <begin position="159"/>
        <end position="169"/>
    </location>
</feature>
<comment type="caution">
    <text evidence="2">The sequence shown here is derived from an EMBL/GenBank/DDBJ whole genome shotgun (WGS) entry which is preliminary data.</text>
</comment>
<feature type="compositionally biased region" description="Basic and acidic residues" evidence="1">
    <location>
        <begin position="1"/>
        <end position="13"/>
    </location>
</feature>